<gene>
    <name evidence="3" type="ORF">C7437_101800</name>
</gene>
<sequence length="162" mass="18573">MTLKKWLLFIIIFAISLTSILSLLIYFQAKAPFNNANETAESYVLKNNLLSEIDNSYMYNSVNTFHTVIGTTSKGEQKAFFVPEEKSEKVIQEINLKDGISKSEAIKVALKDEQESDLLHAKLGVEEVGPVWEITYINKDNKLNYVYILFNNGDWWKKISNL</sequence>
<name>A0A2W7NB26_9BACI</name>
<keyword evidence="1" id="KW-0812">Transmembrane</keyword>
<evidence type="ECO:0000313" key="4">
    <source>
        <dbReference type="Proteomes" id="UP000248646"/>
    </source>
</evidence>
<proteinExistence type="predicted"/>
<protein>
    <submittedName>
        <fullName evidence="3">Uncharacterized protein YpmB</fullName>
    </submittedName>
</protein>
<dbReference type="RefSeq" id="WP_111438307.1">
    <property type="nucleotide sequence ID" value="NZ_QKZI01000001.1"/>
</dbReference>
<dbReference type="Pfam" id="PF17881">
    <property type="entry name" value="TseB"/>
    <property type="match status" value="1"/>
</dbReference>
<evidence type="ECO:0000256" key="1">
    <source>
        <dbReference type="SAM" id="Phobius"/>
    </source>
</evidence>
<comment type="caution">
    <text evidence="3">The sequence shown here is derived from an EMBL/GenBank/DDBJ whole genome shotgun (WGS) entry which is preliminary data.</text>
</comment>
<dbReference type="AlphaFoldDB" id="A0A2W7NB26"/>
<evidence type="ECO:0000259" key="2">
    <source>
        <dbReference type="Pfam" id="PF17881"/>
    </source>
</evidence>
<dbReference type="SUPFAM" id="SSF54403">
    <property type="entry name" value="Cystatin/monellin"/>
    <property type="match status" value="2"/>
</dbReference>
<feature type="domain" description="Cell wall elongation regulator TseB-like" evidence="2">
    <location>
        <begin position="40"/>
        <end position="83"/>
    </location>
</feature>
<dbReference type="Gene3D" id="3.10.450.40">
    <property type="match status" value="2"/>
</dbReference>
<keyword evidence="1" id="KW-0472">Membrane</keyword>
<organism evidence="3 4">
    <name type="scientific">Psychrobacillus insolitus</name>
    <dbReference type="NCBI Taxonomy" id="1461"/>
    <lineage>
        <taxon>Bacteria</taxon>
        <taxon>Bacillati</taxon>
        <taxon>Bacillota</taxon>
        <taxon>Bacilli</taxon>
        <taxon>Bacillales</taxon>
        <taxon>Bacillaceae</taxon>
        <taxon>Psychrobacillus</taxon>
    </lineage>
</organism>
<keyword evidence="1" id="KW-1133">Transmembrane helix</keyword>
<keyword evidence="4" id="KW-1185">Reference proteome</keyword>
<feature type="transmembrane region" description="Helical" evidence="1">
    <location>
        <begin position="6"/>
        <end position="27"/>
    </location>
</feature>
<dbReference type="OrthoDB" id="2381181at2"/>
<evidence type="ECO:0000313" key="3">
    <source>
        <dbReference type="EMBL" id="PZX07679.1"/>
    </source>
</evidence>
<reference evidence="3 4" key="1">
    <citation type="submission" date="2018-06" db="EMBL/GenBank/DDBJ databases">
        <title>Genomic Encyclopedia of Type Strains, Phase IV (KMG-IV): sequencing the most valuable type-strain genomes for metagenomic binning, comparative biology and taxonomic classification.</title>
        <authorList>
            <person name="Goeker M."/>
        </authorList>
    </citation>
    <scope>NUCLEOTIDE SEQUENCE [LARGE SCALE GENOMIC DNA]</scope>
    <source>
        <strain evidence="3 4">DSM 5</strain>
    </source>
</reference>
<accession>A0A2W7NB26</accession>
<dbReference type="InterPro" id="IPR046350">
    <property type="entry name" value="Cystatin_sf"/>
</dbReference>
<dbReference type="InterPro" id="IPR041401">
    <property type="entry name" value="TseB-like_dom"/>
</dbReference>
<dbReference type="Proteomes" id="UP000248646">
    <property type="component" value="Unassembled WGS sequence"/>
</dbReference>
<dbReference type="EMBL" id="QKZI01000001">
    <property type="protein sequence ID" value="PZX07679.1"/>
    <property type="molecule type" value="Genomic_DNA"/>
</dbReference>